<dbReference type="EMBL" id="JYDS01000034">
    <property type="protein sequence ID" value="KRZ30467.1"/>
    <property type="molecule type" value="Genomic_DNA"/>
</dbReference>
<dbReference type="EMBL" id="JYDV01000013">
    <property type="protein sequence ID" value="KRZ42631.1"/>
    <property type="molecule type" value="Genomic_DNA"/>
</dbReference>
<comment type="caution">
    <text evidence="1">The sequence shown here is derived from an EMBL/GenBank/DDBJ whole genome shotgun (WGS) entry which is preliminary data.</text>
</comment>
<dbReference type="Proteomes" id="UP000054805">
    <property type="component" value="Unassembled WGS sequence"/>
</dbReference>
<accession>A0A0V1J679</accession>
<evidence type="ECO:0000313" key="4">
    <source>
        <dbReference type="Proteomes" id="UP000054826"/>
    </source>
</evidence>
<organism evidence="1 3">
    <name type="scientific">Trichinella pseudospiralis</name>
    <name type="common">Parasitic roundworm</name>
    <dbReference type="NCBI Taxonomy" id="6337"/>
    <lineage>
        <taxon>Eukaryota</taxon>
        <taxon>Metazoa</taxon>
        <taxon>Ecdysozoa</taxon>
        <taxon>Nematoda</taxon>
        <taxon>Enoplea</taxon>
        <taxon>Dorylaimia</taxon>
        <taxon>Trichinellida</taxon>
        <taxon>Trichinellidae</taxon>
        <taxon>Trichinella</taxon>
    </lineage>
</organism>
<sequence>MVMPRLIKATHWSIVSIAILSTEICRAGVFLTALGQLNSVFPLKIEGARSCRWKMMHFFTSWSPQITQNYLLKAANACLTSTCNSDSCVLLTLNSTISLSRGVLSAQFWLPVSDWLFTDRLYCARIPRSSRIQPEMLQQWTEVVFSTSNQSGHLPSDRCLTVSHQIIHGRWSRPKQHCSDRLFSPASPALANMLKGLRRGSAPGQAAFVTGASFLENQGDKVAIKSSQMLCRLRAVNSFLPFGGSATSRWTEVRDYKRHIHCPILDLFDSSGSGDSRLSWLALTNGSKMLQNVLDYLPNNRVPHRPVVDEIYSSPSGPPPGFYVDELRDVSKILVSVDCRLELIQKEFKQQIPAIELWQKQTGGFLALLETPTVLPTHVSPLTPRSHLSPPRELRW</sequence>
<dbReference type="AlphaFoldDB" id="A0A0V1J679"/>
<evidence type="ECO:0000313" key="1">
    <source>
        <dbReference type="EMBL" id="KRZ30467.1"/>
    </source>
</evidence>
<name>A0A0V1J679_TRIPS</name>
<proteinExistence type="predicted"/>
<dbReference type="Proteomes" id="UP000054826">
    <property type="component" value="Unassembled WGS sequence"/>
</dbReference>
<evidence type="ECO:0000313" key="2">
    <source>
        <dbReference type="EMBL" id="KRZ42631.1"/>
    </source>
</evidence>
<keyword evidence="3" id="KW-1185">Reference proteome</keyword>
<evidence type="ECO:0000313" key="3">
    <source>
        <dbReference type="Proteomes" id="UP000054805"/>
    </source>
</evidence>
<protein>
    <submittedName>
        <fullName evidence="1">Uncharacterized protein</fullName>
    </submittedName>
</protein>
<gene>
    <name evidence="1" type="ORF">T4B_3717</name>
    <name evidence="2" type="ORF">T4C_14126</name>
</gene>
<reference evidence="3 4" key="1">
    <citation type="submission" date="2015-01" db="EMBL/GenBank/DDBJ databases">
        <title>Evolution of Trichinella species and genotypes.</title>
        <authorList>
            <person name="Korhonen P.K."/>
            <person name="Edoardo P."/>
            <person name="Giuseppe L.R."/>
            <person name="Gasser R.B."/>
        </authorList>
    </citation>
    <scope>NUCLEOTIDE SEQUENCE [LARGE SCALE GENOMIC DNA]</scope>
    <source>
        <strain evidence="2">ISS176</strain>
        <strain evidence="1">ISS588</strain>
    </source>
</reference>